<organism evidence="1 2">
    <name type="scientific">Mucilaginibacter terrigena</name>
    <dbReference type="NCBI Taxonomy" id="2492395"/>
    <lineage>
        <taxon>Bacteria</taxon>
        <taxon>Pseudomonadati</taxon>
        <taxon>Bacteroidota</taxon>
        <taxon>Sphingobacteriia</taxon>
        <taxon>Sphingobacteriales</taxon>
        <taxon>Sphingobacteriaceae</taxon>
        <taxon>Mucilaginibacter</taxon>
    </lineage>
</organism>
<accession>A0A4Q5LL01</accession>
<sequence>MRRFYLCILIAIVISCKSAPDFKDYGVISIEVDSIPGLDTSNNVVRPLGEIRRYYLTNKSTKDTINFICKAYLKADNQALSEKIVKHTVAPQETIWLDIYNSGIDSNEDQKLINYKIISANLVNK</sequence>
<proteinExistence type="predicted"/>
<gene>
    <name evidence="1" type="ORF">EWM62_18590</name>
</gene>
<keyword evidence="2" id="KW-1185">Reference proteome</keyword>
<reference evidence="1 2" key="1">
    <citation type="submission" date="2019-02" db="EMBL/GenBank/DDBJ databases">
        <title>Bacterial novel species Mucilaginibacter sp. 17JY9-4 isolated from soil.</title>
        <authorList>
            <person name="Jung H.-Y."/>
        </authorList>
    </citation>
    <scope>NUCLEOTIDE SEQUENCE [LARGE SCALE GENOMIC DNA]</scope>
    <source>
        <strain evidence="1 2">17JY9-4</strain>
    </source>
</reference>
<protein>
    <recommendedName>
        <fullName evidence="3">Lipoprotein</fullName>
    </recommendedName>
</protein>
<evidence type="ECO:0000313" key="2">
    <source>
        <dbReference type="Proteomes" id="UP000293331"/>
    </source>
</evidence>
<name>A0A4Q5LL01_9SPHI</name>
<dbReference type="PROSITE" id="PS51257">
    <property type="entry name" value="PROKAR_LIPOPROTEIN"/>
    <property type="match status" value="1"/>
</dbReference>
<comment type="caution">
    <text evidence="1">The sequence shown here is derived from an EMBL/GenBank/DDBJ whole genome shotgun (WGS) entry which is preliminary data.</text>
</comment>
<dbReference type="RefSeq" id="WP_129878182.1">
    <property type="nucleotide sequence ID" value="NZ_SEWG01000010.1"/>
</dbReference>
<evidence type="ECO:0008006" key="3">
    <source>
        <dbReference type="Google" id="ProtNLM"/>
    </source>
</evidence>
<dbReference type="Proteomes" id="UP000293331">
    <property type="component" value="Unassembled WGS sequence"/>
</dbReference>
<dbReference type="EMBL" id="SEWG01000010">
    <property type="protein sequence ID" value="RYU86215.1"/>
    <property type="molecule type" value="Genomic_DNA"/>
</dbReference>
<evidence type="ECO:0000313" key="1">
    <source>
        <dbReference type="EMBL" id="RYU86215.1"/>
    </source>
</evidence>
<dbReference type="AlphaFoldDB" id="A0A4Q5LL01"/>